<sequence length="444" mass="52448">MKEISPFIDKYSFSCLKDRYPAISDFNSESFDQKRKIGENEDYICHLIRNDSIVEFITYINQINISLNDQKIKFSIFETNCFLTKFDEFSLIEYAAFFGSIQIFKYLHINGVELSSSLWIFAIHGRNSEIIHFLEENHIQPEDTTYKRCMEESIKCHHNEIINYIKENFYKPENYINVYLKNLHNFNFIYLSENKTNDLDDSQILSHFCRSGCLSIINHFIDDLKVNFNSQIIIEKEKIIKYKYEIETTIKKYIASPIHFAVQKKNIELVTLLLKRNDLDINLKGRFITSVSTEAAEPESEEIDEEETALSIAIKKSDMKIIELLLKRKDIDINQKLNYIEKRESEEDCCCYVGSEWVKSEEVIKVQQSVIHIAICNKEYDIIKLLLTNQNIDLQSKYIYEKRYWDDMSDGDISRNENTPLELANKYRFSGIIALLKEYNKNTK</sequence>
<dbReference type="InterPro" id="IPR002110">
    <property type="entry name" value="Ankyrin_rpt"/>
</dbReference>
<accession>A0ABR2J0T5</accession>
<dbReference type="PANTHER" id="PTHR24198:SF165">
    <property type="entry name" value="ANKYRIN REPEAT-CONTAINING PROTEIN-RELATED"/>
    <property type="match status" value="1"/>
</dbReference>
<dbReference type="SMART" id="SM00248">
    <property type="entry name" value="ANK"/>
    <property type="match status" value="5"/>
</dbReference>
<keyword evidence="4" id="KW-1185">Reference proteome</keyword>
<dbReference type="EMBL" id="JAPFFF010000013">
    <property type="protein sequence ID" value="KAK8871386.1"/>
    <property type="molecule type" value="Genomic_DNA"/>
</dbReference>
<evidence type="ECO:0000313" key="3">
    <source>
        <dbReference type="EMBL" id="KAK8871386.1"/>
    </source>
</evidence>
<comment type="caution">
    <text evidence="3">The sequence shown here is derived from an EMBL/GenBank/DDBJ whole genome shotgun (WGS) entry which is preliminary data.</text>
</comment>
<dbReference type="Proteomes" id="UP001470230">
    <property type="component" value="Unassembled WGS sequence"/>
</dbReference>
<reference evidence="3 4" key="1">
    <citation type="submission" date="2024-04" db="EMBL/GenBank/DDBJ databases">
        <title>Tritrichomonas musculus Genome.</title>
        <authorList>
            <person name="Alves-Ferreira E."/>
            <person name="Grigg M."/>
            <person name="Lorenzi H."/>
            <person name="Galac M."/>
        </authorList>
    </citation>
    <scope>NUCLEOTIDE SEQUENCE [LARGE SCALE GENOMIC DNA]</scope>
    <source>
        <strain evidence="3 4">EAF2021</strain>
    </source>
</reference>
<proteinExistence type="predicted"/>
<evidence type="ECO:0000256" key="1">
    <source>
        <dbReference type="ARBA" id="ARBA00022737"/>
    </source>
</evidence>
<dbReference type="SUPFAM" id="SSF48403">
    <property type="entry name" value="Ankyrin repeat"/>
    <property type="match status" value="1"/>
</dbReference>
<dbReference type="Gene3D" id="1.25.40.20">
    <property type="entry name" value="Ankyrin repeat-containing domain"/>
    <property type="match status" value="2"/>
</dbReference>
<evidence type="ECO:0000313" key="4">
    <source>
        <dbReference type="Proteomes" id="UP001470230"/>
    </source>
</evidence>
<dbReference type="InterPro" id="IPR036770">
    <property type="entry name" value="Ankyrin_rpt-contain_sf"/>
</dbReference>
<dbReference type="Pfam" id="PF12796">
    <property type="entry name" value="Ank_2"/>
    <property type="match status" value="1"/>
</dbReference>
<evidence type="ECO:0000256" key="2">
    <source>
        <dbReference type="ARBA" id="ARBA00023043"/>
    </source>
</evidence>
<evidence type="ECO:0008006" key="5">
    <source>
        <dbReference type="Google" id="ProtNLM"/>
    </source>
</evidence>
<keyword evidence="2" id="KW-0040">ANK repeat</keyword>
<keyword evidence="1" id="KW-0677">Repeat</keyword>
<gene>
    <name evidence="3" type="ORF">M9Y10_007111</name>
</gene>
<dbReference type="PANTHER" id="PTHR24198">
    <property type="entry name" value="ANKYRIN REPEAT AND PROTEIN KINASE DOMAIN-CONTAINING PROTEIN"/>
    <property type="match status" value="1"/>
</dbReference>
<organism evidence="3 4">
    <name type="scientific">Tritrichomonas musculus</name>
    <dbReference type="NCBI Taxonomy" id="1915356"/>
    <lineage>
        <taxon>Eukaryota</taxon>
        <taxon>Metamonada</taxon>
        <taxon>Parabasalia</taxon>
        <taxon>Tritrichomonadida</taxon>
        <taxon>Tritrichomonadidae</taxon>
        <taxon>Tritrichomonas</taxon>
    </lineage>
</organism>
<name>A0ABR2J0T5_9EUKA</name>
<protein>
    <recommendedName>
        <fullName evidence="5">DUF3447 domain-containing protein</fullName>
    </recommendedName>
</protein>